<dbReference type="EMBL" id="JBHMBW010000027">
    <property type="protein sequence ID" value="MFB9627082.1"/>
    <property type="molecule type" value="Genomic_DNA"/>
</dbReference>
<name>A0ABV5S5Y5_9ACTN</name>
<dbReference type="SUPFAM" id="SSF52540">
    <property type="entry name" value="P-loop containing nucleoside triphosphate hydrolases"/>
    <property type="match status" value="1"/>
</dbReference>
<evidence type="ECO:0000313" key="3">
    <source>
        <dbReference type="Proteomes" id="UP001589532"/>
    </source>
</evidence>
<reference evidence="2 3" key="1">
    <citation type="submission" date="2024-09" db="EMBL/GenBank/DDBJ databases">
        <authorList>
            <person name="Sun Q."/>
            <person name="Mori K."/>
        </authorList>
    </citation>
    <scope>NUCLEOTIDE SEQUENCE [LARGE SCALE GENOMIC DNA]</scope>
    <source>
        <strain evidence="2 3">JCM 3143</strain>
    </source>
</reference>
<keyword evidence="3" id="KW-1185">Reference proteome</keyword>
<proteinExistence type="predicted"/>
<comment type="caution">
    <text evidence="2">The sequence shown here is derived from an EMBL/GenBank/DDBJ whole genome shotgun (WGS) entry which is preliminary data.</text>
</comment>
<dbReference type="PANTHER" id="PTHR13696">
    <property type="entry name" value="P-LOOP CONTAINING NUCLEOSIDE TRIPHOSPHATE HYDROLASE"/>
    <property type="match status" value="1"/>
</dbReference>
<organism evidence="2 3">
    <name type="scientific">Nonomuraea helvata</name>
    <dbReference type="NCBI Taxonomy" id="37484"/>
    <lineage>
        <taxon>Bacteria</taxon>
        <taxon>Bacillati</taxon>
        <taxon>Actinomycetota</taxon>
        <taxon>Actinomycetes</taxon>
        <taxon>Streptosporangiales</taxon>
        <taxon>Streptosporangiaceae</taxon>
        <taxon>Nonomuraea</taxon>
    </lineage>
</organism>
<sequence>MSALRLAVYSEKGGVGKTSITNGLAAVAAAEGLKVLVGDLDPRATASKELGVPIRENGDTDVFTVNDLLAIELGDDDPVDPREAIGDIVHPAGEAWPENVKVLPAERKLQNREADQAPIEMRLGLGLSALADDVDLILFDMPPRAAGKLVIAGLCALGDKGGVLVPTTLTTDGLDGVAQAFRTVKLMRQGAAPDLQISGIVRSDVPKDRDLRAINREMDALLFEREDATLGPWKDYVLGDPLPVGTSNGEDDVPARYLVRHYAIREEARWARVPITAAPGREARRLVGIYRDILDHQWQQHGKGRL</sequence>
<dbReference type="Pfam" id="PF13614">
    <property type="entry name" value="AAA_31"/>
    <property type="match status" value="1"/>
</dbReference>
<dbReference type="InterPro" id="IPR050678">
    <property type="entry name" value="DNA_Partitioning_ATPase"/>
</dbReference>
<feature type="domain" description="AAA" evidence="1">
    <location>
        <begin position="6"/>
        <end position="197"/>
    </location>
</feature>
<gene>
    <name evidence="2" type="ORF">ACFFSA_28695</name>
</gene>
<dbReference type="RefSeq" id="WP_344988969.1">
    <property type="nucleotide sequence ID" value="NZ_BAAAXV010000004.1"/>
</dbReference>
<dbReference type="CDD" id="cd02042">
    <property type="entry name" value="ParAB_family"/>
    <property type="match status" value="1"/>
</dbReference>
<dbReference type="Proteomes" id="UP001589532">
    <property type="component" value="Unassembled WGS sequence"/>
</dbReference>
<dbReference type="PANTHER" id="PTHR13696:SF52">
    <property type="entry name" value="PARA FAMILY PROTEIN CT_582"/>
    <property type="match status" value="1"/>
</dbReference>
<dbReference type="InterPro" id="IPR025669">
    <property type="entry name" value="AAA_dom"/>
</dbReference>
<dbReference type="Gene3D" id="3.40.50.300">
    <property type="entry name" value="P-loop containing nucleotide triphosphate hydrolases"/>
    <property type="match status" value="1"/>
</dbReference>
<accession>A0ABV5S5Y5</accession>
<dbReference type="InterPro" id="IPR027417">
    <property type="entry name" value="P-loop_NTPase"/>
</dbReference>
<evidence type="ECO:0000313" key="2">
    <source>
        <dbReference type="EMBL" id="MFB9627082.1"/>
    </source>
</evidence>
<evidence type="ECO:0000259" key="1">
    <source>
        <dbReference type="Pfam" id="PF13614"/>
    </source>
</evidence>
<protein>
    <submittedName>
        <fullName evidence="2">ParA family protein</fullName>
    </submittedName>
</protein>